<dbReference type="SUPFAM" id="SSF50998">
    <property type="entry name" value="Quinoprotein alcohol dehydrogenase-like"/>
    <property type="match status" value="1"/>
</dbReference>
<dbReference type="InterPro" id="IPR015943">
    <property type="entry name" value="WD40/YVTN_repeat-like_dom_sf"/>
</dbReference>
<dbReference type="InterPro" id="IPR045227">
    <property type="entry name" value="WDR18/Ipi3/RID3"/>
</dbReference>
<feature type="repeat" description="WD" evidence="1">
    <location>
        <begin position="267"/>
        <end position="308"/>
    </location>
</feature>
<dbReference type="Pfam" id="PF00400">
    <property type="entry name" value="WD40"/>
    <property type="match status" value="3"/>
</dbReference>
<evidence type="ECO:0000313" key="3">
    <source>
        <dbReference type="Proteomes" id="UP001163823"/>
    </source>
</evidence>
<dbReference type="GO" id="GO:0005656">
    <property type="term" value="C:nuclear pre-replicative complex"/>
    <property type="evidence" value="ECO:0007669"/>
    <property type="project" value="TreeGrafter"/>
</dbReference>
<organism evidence="2 3">
    <name type="scientific">Quillaja saponaria</name>
    <name type="common">Soap bark tree</name>
    <dbReference type="NCBI Taxonomy" id="32244"/>
    <lineage>
        <taxon>Eukaryota</taxon>
        <taxon>Viridiplantae</taxon>
        <taxon>Streptophyta</taxon>
        <taxon>Embryophyta</taxon>
        <taxon>Tracheophyta</taxon>
        <taxon>Spermatophyta</taxon>
        <taxon>Magnoliopsida</taxon>
        <taxon>eudicotyledons</taxon>
        <taxon>Gunneridae</taxon>
        <taxon>Pentapetalae</taxon>
        <taxon>rosids</taxon>
        <taxon>fabids</taxon>
        <taxon>Fabales</taxon>
        <taxon>Quillajaceae</taxon>
        <taxon>Quillaja</taxon>
    </lineage>
</organism>
<dbReference type="InterPro" id="IPR011047">
    <property type="entry name" value="Quinoprotein_ADH-like_sf"/>
</dbReference>
<dbReference type="PROSITE" id="PS50294">
    <property type="entry name" value="WD_REPEATS_REGION"/>
    <property type="match status" value="1"/>
</dbReference>
<keyword evidence="3" id="KW-1185">Reference proteome</keyword>
<dbReference type="Proteomes" id="UP001163823">
    <property type="component" value="Chromosome 12"/>
</dbReference>
<proteinExistence type="predicted"/>
<dbReference type="KEGG" id="qsa:O6P43_029232"/>
<comment type="caution">
    <text evidence="2">The sequence shown here is derived from an EMBL/GenBank/DDBJ whole genome shotgun (WGS) entry which is preliminary data.</text>
</comment>
<gene>
    <name evidence="2" type="ORF">O6P43_029232</name>
</gene>
<accession>A0AAD7KZP9</accession>
<dbReference type="PROSITE" id="PS50082">
    <property type="entry name" value="WD_REPEATS_2"/>
    <property type="match status" value="2"/>
</dbReference>
<dbReference type="InterPro" id="IPR001680">
    <property type="entry name" value="WD40_rpt"/>
</dbReference>
<dbReference type="PANTHER" id="PTHR18763">
    <property type="entry name" value="WD-REPEAT PROTEIN 18"/>
    <property type="match status" value="1"/>
</dbReference>
<reference evidence="2" key="1">
    <citation type="journal article" date="2023" name="Science">
        <title>Elucidation of the pathway for biosynthesis of saponin adjuvants from the soapbark tree.</title>
        <authorList>
            <person name="Reed J."/>
            <person name="Orme A."/>
            <person name="El-Demerdash A."/>
            <person name="Owen C."/>
            <person name="Martin L.B.B."/>
            <person name="Misra R.C."/>
            <person name="Kikuchi S."/>
            <person name="Rejzek M."/>
            <person name="Martin A.C."/>
            <person name="Harkess A."/>
            <person name="Leebens-Mack J."/>
            <person name="Louveau T."/>
            <person name="Stephenson M.J."/>
            <person name="Osbourn A."/>
        </authorList>
    </citation>
    <scope>NUCLEOTIDE SEQUENCE</scope>
    <source>
        <strain evidence="2">S10</strain>
    </source>
</reference>
<dbReference type="GO" id="GO:0006364">
    <property type="term" value="P:rRNA processing"/>
    <property type="evidence" value="ECO:0007669"/>
    <property type="project" value="TreeGrafter"/>
</dbReference>
<dbReference type="GO" id="GO:0120330">
    <property type="term" value="C:rixosome complex"/>
    <property type="evidence" value="ECO:0007669"/>
    <property type="project" value="TreeGrafter"/>
</dbReference>
<keyword evidence="1" id="KW-0853">WD repeat</keyword>
<dbReference type="SMART" id="SM00320">
    <property type="entry name" value="WD40"/>
    <property type="match status" value="3"/>
</dbReference>
<evidence type="ECO:0000313" key="2">
    <source>
        <dbReference type="EMBL" id="KAJ7948802.1"/>
    </source>
</evidence>
<dbReference type="Gene3D" id="2.130.10.10">
    <property type="entry name" value="YVTN repeat-like/Quinoprotein amine dehydrogenase"/>
    <property type="match status" value="2"/>
</dbReference>
<dbReference type="PANTHER" id="PTHR18763:SF3">
    <property type="entry name" value="OS09G0477800 PROTEIN"/>
    <property type="match status" value="1"/>
</dbReference>
<dbReference type="EMBL" id="JARAOO010000012">
    <property type="protein sequence ID" value="KAJ7948802.1"/>
    <property type="molecule type" value="Genomic_DNA"/>
</dbReference>
<name>A0AAD7KZP9_QUISA</name>
<evidence type="ECO:0000256" key="1">
    <source>
        <dbReference type="PROSITE-ProRule" id="PRU00221"/>
    </source>
</evidence>
<dbReference type="AlphaFoldDB" id="A0AAD7KZP9"/>
<sequence length="410" mass="43541">MSSSSPEIVLTSSPDGPIIAYDISNGTKVAHFTGSRSPPRGLILAGESFFAASHVSPDKFSGSVHLYNWYTLTAFHNMPVPELVAPLTATLDGSYLFAGGLSGTIHVLSLPNGDVLNSFPAHKKPISCLELNDDGSLLISGSDDGTIVIIPIIQVLDAFPGDKNPNLLVLHRLFAHAKSVTAITSGKGIYTSTLISCSLDSTCKFWNLLCGTHLRTVTFPCSISGVVFDPVESDFYAAGSDGLIYKGSMKVPSKELKGRGHELVSWGQKHDGSIVSLVIVNQGRNLVSAAEDGSVWLWGIEKGEVILVLGSTTMTSISSMVVTRGVRYGKGSVGSGTSSFTSGFSDKELISRPVKEILKIGDLMTGIDKDRSRAIDILESAISMYERLLELILEEARKGTSSNGGEAGEI</sequence>
<feature type="repeat" description="WD" evidence="1">
    <location>
        <begin position="119"/>
        <end position="149"/>
    </location>
</feature>
<dbReference type="GO" id="GO:0006261">
    <property type="term" value="P:DNA-templated DNA replication"/>
    <property type="evidence" value="ECO:0007669"/>
    <property type="project" value="TreeGrafter"/>
</dbReference>
<protein>
    <submittedName>
        <fullName evidence="2">Protein ROOT INITIATION DEFECTIVE 3</fullName>
    </submittedName>
</protein>